<proteinExistence type="predicted"/>
<gene>
    <name evidence="2" type="ORF">Plil01_000690400</name>
</gene>
<accession>A0A9W6TSL7</accession>
<keyword evidence="3" id="KW-1185">Reference proteome</keyword>
<evidence type="ECO:0000259" key="1">
    <source>
        <dbReference type="Pfam" id="PF14655"/>
    </source>
</evidence>
<feature type="domain" description="Rab3-GAP regulatory subunit N-terminal" evidence="1">
    <location>
        <begin position="6"/>
        <end position="44"/>
    </location>
</feature>
<name>A0A9W6TSL7_9STRA</name>
<dbReference type="Pfam" id="PF14655">
    <property type="entry name" value="RAB3GAP2_N"/>
    <property type="match status" value="1"/>
</dbReference>
<reference evidence="2" key="1">
    <citation type="submission" date="2023-04" db="EMBL/GenBank/DDBJ databases">
        <title>Phytophthora lilii NBRC 32176.</title>
        <authorList>
            <person name="Ichikawa N."/>
            <person name="Sato H."/>
            <person name="Tonouchi N."/>
        </authorList>
    </citation>
    <scope>NUCLEOTIDE SEQUENCE</scope>
    <source>
        <strain evidence="2">NBRC 32176</strain>
    </source>
</reference>
<dbReference type="InterPro" id="IPR032839">
    <property type="entry name" value="RAB3GAP_N"/>
</dbReference>
<protein>
    <submittedName>
        <fullName evidence="2">Unnamed protein product</fullName>
    </submittedName>
</protein>
<sequence length="173" mass="19282">MEGANRRPGLYLVIYSAQRGIVEVWRARYGPRVFSFAVGNSAKLFTLFDPDTRRTKCVVLLKTSDNVSELLELKPGLPNASILMKYFTQNKLQEENFLLHQVISGLQAFVKKKSADANHTLEQDALDPLLEDIGSLSSSTTIQTLLDVLLNADMALLNANFLLKALDKLQQVS</sequence>
<dbReference type="EMBL" id="BSXW01000316">
    <property type="protein sequence ID" value="GMF18447.1"/>
    <property type="molecule type" value="Genomic_DNA"/>
</dbReference>
<dbReference type="OrthoDB" id="38572at2759"/>
<evidence type="ECO:0000313" key="3">
    <source>
        <dbReference type="Proteomes" id="UP001165083"/>
    </source>
</evidence>
<evidence type="ECO:0000313" key="2">
    <source>
        <dbReference type="EMBL" id="GMF18447.1"/>
    </source>
</evidence>
<dbReference type="Proteomes" id="UP001165083">
    <property type="component" value="Unassembled WGS sequence"/>
</dbReference>
<dbReference type="AlphaFoldDB" id="A0A9W6TSL7"/>
<comment type="caution">
    <text evidence="2">The sequence shown here is derived from an EMBL/GenBank/DDBJ whole genome shotgun (WGS) entry which is preliminary data.</text>
</comment>
<organism evidence="2 3">
    <name type="scientific">Phytophthora lilii</name>
    <dbReference type="NCBI Taxonomy" id="2077276"/>
    <lineage>
        <taxon>Eukaryota</taxon>
        <taxon>Sar</taxon>
        <taxon>Stramenopiles</taxon>
        <taxon>Oomycota</taxon>
        <taxon>Peronosporomycetes</taxon>
        <taxon>Peronosporales</taxon>
        <taxon>Peronosporaceae</taxon>
        <taxon>Phytophthora</taxon>
    </lineage>
</organism>